<name>A0A0F9W7S1_9ZZZZ</name>
<protein>
    <submittedName>
        <fullName evidence="1">Uncharacterized protein</fullName>
    </submittedName>
</protein>
<comment type="caution">
    <text evidence="1">The sequence shown here is derived from an EMBL/GenBank/DDBJ whole genome shotgun (WGS) entry which is preliminary data.</text>
</comment>
<organism evidence="1">
    <name type="scientific">marine sediment metagenome</name>
    <dbReference type="NCBI Taxonomy" id="412755"/>
    <lineage>
        <taxon>unclassified sequences</taxon>
        <taxon>metagenomes</taxon>
        <taxon>ecological metagenomes</taxon>
    </lineage>
</organism>
<dbReference type="EMBL" id="LAZR01000211">
    <property type="protein sequence ID" value="KKN81731.1"/>
    <property type="molecule type" value="Genomic_DNA"/>
</dbReference>
<proteinExistence type="predicted"/>
<sequence length="58" mass="6790">MRLEMEGDYLHLTLEEGDRIRITQEDDRQLTVRIGDLLALSPKYLLHDTEVEVESECT</sequence>
<reference evidence="1" key="1">
    <citation type="journal article" date="2015" name="Nature">
        <title>Complex archaea that bridge the gap between prokaryotes and eukaryotes.</title>
        <authorList>
            <person name="Spang A."/>
            <person name="Saw J.H."/>
            <person name="Jorgensen S.L."/>
            <person name="Zaremba-Niedzwiedzka K."/>
            <person name="Martijn J."/>
            <person name="Lind A.E."/>
            <person name="van Eijk R."/>
            <person name="Schleper C."/>
            <person name="Guy L."/>
            <person name="Ettema T.J."/>
        </authorList>
    </citation>
    <scope>NUCLEOTIDE SEQUENCE</scope>
</reference>
<dbReference type="AlphaFoldDB" id="A0A0F9W7S1"/>
<evidence type="ECO:0000313" key="1">
    <source>
        <dbReference type="EMBL" id="KKN81731.1"/>
    </source>
</evidence>
<gene>
    <name evidence="1" type="ORF">LCGC14_0316430</name>
</gene>
<accession>A0A0F9W7S1</accession>